<organism evidence="2 3">
    <name type="scientific">Diversispora eburnea</name>
    <dbReference type="NCBI Taxonomy" id="1213867"/>
    <lineage>
        <taxon>Eukaryota</taxon>
        <taxon>Fungi</taxon>
        <taxon>Fungi incertae sedis</taxon>
        <taxon>Mucoromycota</taxon>
        <taxon>Glomeromycotina</taxon>
        <taxon>Glomeromycetes</taxon>
        <taxon>Diversisporales</taxon>
        <taxon>Diversisporaceae</taxon>
        <taxon>Diversispora</taxon>
    </lineage>
</organism>
<evidence type="ECO:0000313" key="2">
    <source>
        <dbReference type="EMBL" id="CAG8452300.1"/>
    </source>
</evidence>
<keyword evidence="3" id="KW-1185">Reference proteome</keyword>
<dbReference type="AlphaFoldDB" id="A0A9N8VK20"/>
<sequence>MGIVKPAIPLSVLWGVTTLTTFYYTTSTHDITHEIYLISSLLMFILEFAAPRSSSKVQHLTDLKQSNEKPEVDVNHEKEKVGEHEKKTEHVE</sequence>
<protein>
    <submittedName>
        <fullName evidence="2">2885_t:CDS:1</fullName>
    </submittedName>
</protein>
<dbReference type="Proteomes" id="UP000789706">
    <property type="component" value="Unassembled WGS sequence"/>
</dbReference>
<evidence type="ECO:0000256" key="1">
    <source>
        <dbReference type="SAM" id="MobiDB-lite"/>
    </source>
</evidence>
<evidence type="ECO:0000313" key="3">
    <source>
        <dbReference type="Proteomes" id="UP000789706"/>
    </source>
</evidence>
<name>A0A9N8VK20_9GLOM</name>
<proteinExistence type="predicted"/>
<feature type="region of interest" description="Disordered" evidence="1">
    <location>
        <begin position="59"/>
        <end position="92"/>
    </location>
</feature>
<accession>A0A9N8VK20</accession>
<dbReference type="OrthoDB" id="2389131at2759"/>
<gene>
    <name evidence="2" type="ORF">DEBURN_LOCUS2213</name>
</gene>
<comment type="caution">
    <text evidence="2">The sequence shown here is derived from an EMBL/GenBank/DDBJ whole genome shotgun (WGS) entry which is preliminary data.</text>
</comment>
<reference evidence="2" key="1">
    <citation type="submission" date="2021-06" db="EMBL/GenBank/DDBJ databases">
        <authorList>
            <person name="Kallberg Y."/>
            <person name="Tangrot J."/>
            <person name="Rosling A."/>
        </authorList>
    </citation>
    <scope>NUCLEOTIDE SEQUENCE</scope>
    <source>
        <strain evidence="2">AZ414A</strain>
    </source>
</reference>
<dbReference type="EMBL" id="CAJVPK010000116">
    <property type="protein sequence ID" value="CAG8452300.1"/>
    <property type="molecule type" value="Genomic_DNA"/>
</dbReference>